<dbReference type="InterPro" id="IPR014883">
    <property type="entry name" value="VRR_NUC"/>
</dbReference>
<dbReference type="GO" id="GO:0046872">
    <property type="term" value="F:metal ion binding"/>
    <property type="evidence" value="ECO:0007669"/>
    <property type="project" value="UniProtKB-KW"/>
</dbReference>
<evidence type="ECO:0000313" key="11">
    <source>
        <dbReference type="EMBL" id="KAF7992703.1"/>
    </source>
</evidence>
<protein>
    <recommendedName>
        <fullName evidence="8">Fanconi-associated nuclease</fullName>
        <ecNumber evidence="8">3.1.4.1</ecNumber>
    </recommendedName>
</protein>
<dbReference type="GO" id="GO:0017108">
    <property type="term" value="F:5'-flap endonuclease activity"/>
    <property type="evidence" value="ECO:0007669"/>
    <property type="project" value="TreeGrafter"/>
</dbReference>
<evidence type="ECO:0000313" key="12">
    <source>
        <dbReference type="Proteomes" id="UP000639338"/>
    </source>
</evidence>
<evidence type="ECO:0000256" key="2">
    <source>
        <dbReference type="ARBA" id="ARBA00005533"/>
    </source>
</evidence>
<dbReference type="Gene3D" id="3.40.1350.10">
    <property type="match status" value="1"/>
</dbReference>
<evidence type="ECO:0000259" key="10">
    <source>
        <dbReference type="SMART" id="SM00990"/>
    </source>
</evidence>
<evidence type="ECO:0000256" key="9">
    <source>
        <dbReference type="SAM" id="MobiDB-lite"/>
    </source>
</evidence>
<gene>
    <name evidence="11" type="ORF">HCN44_005047</name>
</gene>
<keyword evidence="8" id="KW-0234">DNA repair</keyword>
<dbReference type="PANTHER" id="PTHR15749:SF4">
    <property type="entry name" value="FANCONI-ASSOCIATED NUCLEASE 1"/>
    <property type="match status" value="1"/>
</dbReference>
<dbReference type="Proteomes" id="UP000639338">
    <property type="component" value="Unassembled WGS sequence"/>
</dbReference>
<name>A0A835CSX4_APHGI</name>
<dbReference type="OrthoDB" id="76364at2759"/>
<keyword evidence="5 8" id="KW-0378">Hydrolase</keyword>
<keyword evidence="4 8" id="KW-0479">Metal-binding</keyword>
<comment type="catalytic activity">
    <reaction evidence="1 8">
        <text>Hydrolytically removes 5'-nucleotides successively from the 3'-hydroxy termini of 3'-hydroxy-terminated oligonucleotides.</text>
        <dbReference type="EC" id="3.1.4.1"/>
    </reaction>
</comment>
<dbReference type="GO" id="GO:0070336">
    <property type="term" value="F:flap-structured DNA binding"/>
    <property type="evidence" value="ECO:0007669"/>
    <property type="project" value="TreeGrafter"/>
</dbReference>
<sequence>MKQMQLSDYFSITKKTSSIKVNNNLSQTITLKCDKKKPTRQTLKSQLNTKNRVSKKIVKPRVKRSKKMTSSQKPRYVEKAVIVISDDDEDDVPSTQYLTQEPSQSTSTEIERVPSITSQVLHDISACTQLHDSSISQEIATLVTREYSLDKHQDNLYHDANPSAIETRTNDSSSTSILSCERKKNINNNILFEDDNENIFDNNNCSNNVYSSSKLKPIYEDDENNQSFNDTINNVENIITNVFTPKSKSAFDETVVTLATRENSFHDNEDPFKNDYQDENINVENQEIDTQQQCQISNINESQRTSFIRVKSVNTINNIYDNSLSQIASQSTSQFNNYTSDNLSQTPIKGSQYLMWEKTSLKRSLDLNSVEDCYSSPSKKSLWNPRSPIKSSQESLSRINSFSPRKILTEQTQDKSSIPDAIENLNFFKQHVIVENDFNLDEIYSSKFIMPYGPVDTKTSIMFDYKDLNIPRPECYQEKDAERLFMLIIDVFINPINPGYFTEDEIDMIYSIMTLSIGAQILLSRMIRRKIRWTRKRDFEKEEIDGSIDLQLKELINRKLLITQCDNFDLDVVLEMMSRDEVSLVCKMMKVSVKGTKAIMIQKLIELSNKKPLFSGMKTPRKALQEAIDSINGECFKVADITMNIIRMLVTLIYPVQDPEKSIADAFFVFHEVHHSGKKIFPKYSKKRYPIFKNRKHLIDFIVAKNQWTVFLNLMLQKNKDETVWNSIEKIGDNAIVKLKHIFANLNEEEEYQLNSNVPSHVKRFMPIYIWGKILFGSVEAYKKLDNYNKAIDVLKFLISNRSHIQGKFIKWYVELSQIQMNRMKDLEMSAETIMTALAIPNITDSDKNELIHRARILSARSKNISADTKILMKQQVDLHADNFVFNANETIVTAYMMEGFVGNKSTWQLKIDNVTIGYSNVEKVAIQHYIKYENFTNGIHCEGSLAVTLFTCLFWNEIYDIFVPGAFVCPYQPAPLDIFGSKFMDNRHGKIDDKIQQINNLSNDEFIQTMVNCYTTYRVYDCLIANITDDPIEFQEIVESLGKSGVIAISMKIASNLSVWQSGFPDLFLWNRNNKTCKIVEVKGPGDILSVKQKLWIDYLQKNYIPVDVCHVRAANKYS</sequence>
<dbReference type="CDD" id="cd22326">
    <property type="entry name" value="FAN1-like"/>
    <property type="match status" value="1"/>
</dbReference>
<dbReference type="InterPro" id="IPR049126">
    <property type="entry name" value="FAN1-like_TPR"/>
</dbReference>
<evidence type="ECO:0000256" key="7">
    <source>
        <dbReference type="ARBA" id="ARBA00023211"/>
    </source>
</evidence>
<dbReference type="Pfam" id="PF21170">
    <property type="entry name" value="FAN1_TPR"/>
    <property type="match status" value="1"/>
</dbReference>
<dbReference type="EC" id="3.1.4.1" evidence="8"/>
<evidence type="ECO:0000256" key="8">
    <source>
        <dbReference type="RuleBase" id="RU365033"/>
    </source>
</evidence>
<keyword evidence="7 8" id="KW-0464">Manganese</keyword>
<comment type="subcellular location">
    <subcellularLocation>
        <location evidence="8">Nucleus</location>
    </subcellularLocation>
</comment>
<feature type="region of interest" description="Disordered" evidence="9">
    <location>
        <begin position="90"/>
        <end position="111"/>
    </location>
</feature>
<comment type="function">
    <text evidence="8">Nuclease required for the repair of DNA interstrand cross-links (ICL). Acts as a 5'-3' exonuclease that anchors at a cut end of DNA and cleaves DNA successively at every third nucleotide, allowing to excise an ICL from one strand through flanking incisions.</text>
</comment>
<dbReference type="InterPro" id="IPR011856">
    <property type="entry name" value="tRNA_endonuc-like_dom_sf"/>
</dbReference>
<feature type="domain" description="VRR-NUC" evidence="10">
    <location>
        <begin position="1016"/>
        <end position="1115"/>
    </location>
</feature>
<keyword evidence="3 8" id="KW-0540">Nuclease</keyword>
<comment type="similarity">
    <text evidence="2 8">Belongs to the FAN1 family.</text>
</comment>
<keyword evidence="8" id="KW-0539">Nucleus</keyword>
<dbReference type="InterPro" id="IPR033315">
    <property type="entry name" value="Fan1-like"/>
</dbReference>
<evidence type="ECO:0000256" key="6">
    <source>
        <dbReference type="ARBA" id="ARBA00022842"/>
    </source>
</evidence>
<dbReference type="GO" id="GO:0036297">
    <property type="term" value="P:interstrand cross-link repair"/>
    <property type="evidence" value="ECO:0007669"/>
    <property type="project" value="InterPro"/>
</dbReference>
<evidence type="ECO:0000256" key="3">
    <source>
        <dbReference type="ARBA" id="ARBA00022722"/>
    </source>
</evidence>
<feature type="compositionally biased region" description="Polar residues" evidence="9">
    <location>
        <begin position="93"/>
        <end position="108"/>
    </location>
</feature>
<evidence type="ECO:0000256" key="4">
    <source>
        <dbReference type="ARBA" id="ARBA00022723"/>
    </source>
</evidence>
<evidence type="ECO:0000256" key="5">
    <source>
        <dbReference type="ARBA" id="ARBA00022801"/>
    </source>
</evidence>
<dbReference type="GO" id="GO:0005634">
    <property type="term" value="C:nucleus"/>
    <property type="evidence" value="ECO:0007669"/>
    <property type="project" value="UniProtKB-SubCell"/>
</dbReference>
<comment type="cofactor">
    <cofactor evidence="8">
        <name>Mg(2+)</name>
        <dbReference type="ChEBI" id="CHEBI:18420"/>
    </cofactor>
    <cofactor evidence="8">
        <name>Mn(2+)</name>
        <dbReference type="ChEBI" id="CHEBI:29035"/>
    </cofactor>
</comment>
<organism evidence="11 12">
    <name type="scientific">Aphidius gifuensis</name>
    <name type="common">Parasitoid wasp</name>
    <dbReference type="NCBI Taxonomy" id="684658"/>
    <lineage>
        <taxon>Eukaryota</taxon>
        <taxon>Metazoa</taxon>
        <taxon>Ecdysozoa</taxon>
        <taxon>Arthropoda</taxon>
        <taxon>Hexapoda</taxon>
        <taxon>Insecta</taxon>
        <taxon>Pterygota</taxon>
        <taxon>Neoptera</taxon>
        <taxon>Endopterygota</taxon>
        <taxon>Hymenoptera</taxon>
        <taxon>Apocrita</taxon>
        <taxon>Ichneumonoidea</taxon>
        <taxon>Braconidae</taxon>
        <taxon>Aphidiinae</taxon>
        <taxon>Aphidius</taxon>
    </lineage>
</organism>
<reference evidence="11 12" key="1">
    <citation type="submission" date="2020-08" db="EMBL/GenBank/DDBJ databases">
        <title>Aphidius gifuensis genome sequencing and assembly.</title>
        <authorList>
            <person name="Du Z."/>
        </authorList>
    </citation>
    <scope>NUCLEOTIDE SEQUENCE [LARGE SCALE GENOMIC DNA]</scope>
    <source>
        <strain evidence="11">YNYX2018</strain>
        <tissue evidence="11">Adults</tissue>
    </source>
</reference>
<proteinExistence type="inferred from homology"/>
<comment type="caution">
    <text evidence="11">The sequence shown here is derived from an EMBL/GenBank/DDBJ whole genome shotgun (WGS) entry which is preliminary data.</text>
</comment>
<keyword evidence="8" id="KW-0227">DNA damage</keyword>
<accession>A0A835CSX4</accession>
<dbReference type="EMBL" id="JACMRX010000003">
    <property type="protein sequence ID" value="KAF7992703.1"/>
    <property type="molecule type" value="Genomic_DNA"/>
</dbReference>
<dbReference type="GO" id="GO:0008409">
    <property type="term" value="F:5'-3' exonuclease activity"/>
    <property type="evidence" value="ECO:0007669"/>
    <property type="project" value="TreeGrafter"/>
</dbReference>
<dbReference type="SMART" id="SM00990">
    <property type="entry name" value="VRR_NUC"/>
    <property type="match status" value="1"/>
</dbReference>
<keyword evidence="6 8" id="KW-0460">Magnesium</keyword>
<dbReference type="AlphaFoldDB" id="A0A835CSX4"/>
<dbReference type="Pfam" id="PF08774">
    <property type="entry name" value="VRR_NUC"/>
    <property type="match status" value="1"/>
</dbReference>
<keyword evidence="12" id="KW-1185">Reference proteome</keyword>
<dbReference type="PANTHER" id="PTHR15749">
    <property type="entry name" value="FANCONI-ASSOCIATED NUCLEASE 1"/>
    <property type="match status" value="1"/>
</dbReference>
<dbReference type="GO" id="GO:0004528">
    <property type="term" value="F:phosphodiesterase I activity"/>
    <property type="evidence" value="ECO:0007669"/>
    <property type="project" value="UniProtKB-EC"/>
</dbReference>
<evidence type="ECO:0000256" key="1">
    <source>
        <dbReference type="ARBA" id="ARBA00000983"/>
    </source>
</evidence>
<dbReference type="InterPro" id="IPR049132">
    <property type="entry name" value="FAN1-like_euk"/>
</dbReference>